<evidence type="ECO:0000259" key="4">
    <source>
        <dbReference type="Pfam" id="PF00135"/>
    </source>
</evidence>
<keyword evidence="2 3" id="KW-0378">Hydrolase</keyword>
<gene>
    <name evidence="5" type="ORF">SAMN02745110_02065</name>
</gene>
<dbReference type="InterPro" id="IPR019819">
    <property type="entry name" value="Carboxylesterase_B_CS"/>
</dbReference>
<feature type="domain" description="Carboxylesterase type B" evidence="4">
    <location>
        <begin position="355"/>
        <end position="447"/>
    </location>
</feature>
<evidence type="ECO:0000256" key="2">
    <source>
        <dbReference type="ARBA" id="ARBA00022801"/>
    </source>
</evidence>
<accession>A0A1T4PN35</accession>
<keyword evidence="6" id="KW-1185">Reference proteome</keyword>
<dbReference type="RefSeq" id="WP_078787870.1">
    <property type="nucleotide sequence ID" value="NZ_FMTO01000012.1"/>
</dbReference>
<dbReference type="SUPFAM" id="SSF53474">
    <property type="entry name" value="alpha/beta-Hydrolases"/>
    <property type="match status" value="1"/>
</dbReference>
<dbReference type="InterPro" id="IPR050654">
    <property type="entry name" value="AChE-related_enzymes"/>
</dbReference>
<feature type="domain" description="Carboxylesterase type B" evidence="4">
    <location>
        <begin position="4"/>
        <end position="337"/>
    </location>
</feature>
<dbReference type="PANTHER" id="PTHR43918:SF12">
    <property type="entry name" value="ACETYLCHOLINESTERASE 1"/>
    <property type="match status" value="1"/>
</dbReference>
<organism evidence="5 6">
    <name type="scientific">Eubacterium ruminantium</name>
    <dbReference type="NCBI Taxonomy" id="42322"/>
    <lineage>
        <taxon>Bacteria</taxon>
        <taxon>Bacillati</taxon>
        <taxon>Bacillota</taxon>
        <taxon>Clostridia</taxon>
        <taxon>Eubacteriales</taxon>
        <taxon>Eubacteriaceae</taxon>
        <taxon>Eubacterium</taxon>
    </lineage>
</organism>
<dbReference type="PANTHER" id="PTHR43918">
    <property type="entry name" value="ACETYLCHOLINESTERASE"/>
    <property type="match status" value="1"/>
</dbReference>
<dbReference type="InterPro" id="IPR019826">
    <property type="entry name" value="Carboxylesterase_B_AS"/>
</dbReference>
<evidence type="ECO:0000313" key="6">
    <source>
        <dbReference type="Proteomes" id="UP000189857"/>
    </source>
</evidence>
<dbReference type="InterPro" id="IPR002018">
    <property type="entry name" value="CarbesteraseB"/>
</dbReference>
<evidence type="ECO:0000256" key="3">
    <source>
        <dbReference type="RuleBase" id="RU361235"/>
    </source>
</evidence>
<comment type="similarity">
    <text evidence="1 3">Belongs to the type-B carboxylesterase/lipase family.</text>
</comment>
<dbReference type="Gene3D" id="3.40.50.1820">
    <property type="entry name" value="alpha/beta hydrolase"/>
    <property type="match status" value="2"/>
</dbReference>
<dbReference type="GO" id="GO:0052689">
    <property type="term" value="F:carboxylic ester hydrolase activity"/>
    <property type="evidence" value="ECO:0007669"/>
    <property type="project" value="TreeGrafter"/>
</dbReference>
<dbReference type="Pfam" id="PF00135">
    <property type="entry name" value="COesterase"/>
    <property type="match status" value="2"/>
</dbReference>
<dbReference type="OrthoDB" id="9775851at2"/>
<dbReference type="AlphaFoldDB" id="A0A1T4PN35"/>
<dbReference type="EMBL" id="FUXA01000013">
    <property type="protein sequence ID" value="SJZ92985.1"/>
    <property type="molecule type" value="Genomic_DNA"/>
</dbReference>
<dbReference type="Proteomes" id="UP000189857">
    <property type="component" value="Unassembled WGS sequence"/>
</dbReference>
<proteinExistence type="inferred from homology"/>
<dbReference type="InterPro" id="IPR029058">
    <property type="entry name" value="AB_hydrolase_fold"/>
</dbReference>
<dbReference type="PROSITE" id="PS00122">
    <property type="entry name" value="CARBOXYLESTERASE_B_1"/>
    <property type="match status" value="1"/>
</dbReference>
<protein>
    <recommendedName>
        <fullName evidence="3">Carboxylic ester hydrolase</fullName>
        <ecNumber evidence="3">3.1.1.-</ecNumber>
    </recommendedName>
</protein>
<reference evidence="5 6" key="1">
    <citation type="submission" date="2017-02" db="EMBL/GenBank/DDBJ databases">
        <authorList>
            <person name="Peterson S.W."/>
        </authorList>
    </citation>
    <scope>NUCLEOTIDE SEQUENCE [LARGE SCALE GENOMIC DNA]</scope>
    <source>
        <strain evidence="5 6">ATCC 17233</strain>
    </source>
</reference>
<evidence type="ECO:0000256" key="1">
    <source>
        <dbReference type="ARBA" id="ARBA00005964"/>
    </source>
</evidence>
<evidence type="ECO:0000313" key="5">
    <source>
        <dbReference type="EMBL" id="SJZ92985.1"/>
    </source>
</evidence>
<sequence length="449" mass="50759">MLREVKVENGKLKGLPSADPRVTVFKGVPYAAPPVGKNRWRAPQPCEDWDDVYLAYEFAPISVQDQPGVGDDVYCKEWHVDPDIPMDEDCLYLNVWTPAKRTDEKLPVLVWFFGGAFQWGYTPEMEFDGERLARRGIIVVSVNYRLALMGFMAHPEITKENPDAPANFGLLDQQAGLKWVYRNIAAFGGDPEKITIAGQSAGGASTMQQLTCPENKDIVKGAAIFSGMIRIDDEEGDIFNPIDLAEAERRGEAFFKYIGVNSLEEARKIDAIKLRDLYGEYSKDGMKLKMFPIDDGIHFKKDPLTNVIEGSYPNVPIITGYTSDEFTFGGVNAVEKTVKESCKKLIENDKKNGVDRKVYTYCFDPSIPGEDNPGTFHSVDLWFWFESISKCWRPFKGHHFDLARHMCNYLADFVKTGDPNGVDADGVKMPEWENYDSDKQNIFVFKDNK</sequence>
<dbReference type="PROSITE" id="PS00941">
    <property type="entry name" value="CARBOXYLESTERASE_B_2"/>
    <property type="match status" value="1"/>
</dbReference>
<dbReference type="EC" id="3.1.1.-" evidence="3"/>
<name>A0A1T4PN35_9FIRM</name>